<dbReference type="PANTHER" id="PTHR43792">
    <property type="entry name" value="GNAT FAMILY, PUTATIVE (AFU_ORTHOLOGUE AFUA_3G00765)-RELATED-RELATED"/>
    <property type="match status" value="1"/>
</dbReference>
<dbReference type="GO" id="GO:0016747">
    <property type="term" value="F:acyltransferase activity, transferring groups other than amino-acyl groups"/>
    <property type="evidence" value="ECO:0007669"/>
    <property type="project" value="InterPro"/>
</dbReference>
<dbReference type="PROSITE" id="PS51186">
    <property type="entry name" value="GNAT"/>
    <property type="match status" value="1"/>
</dbReference>
<dbReference type="InterPro" id="IPR000182">
    <property type="entry name" value="GNAT_dom"/>
</dbReference>
<dbReference type="Pfam" id="PF13302">
    <property type="entry name" value="Acetyltransf_3"/>
    <property type="match status" value="1"/>
</dbReference>
<dbReference type="PANTHER" id="PTHR43792:SF1">
    <property type="entry name" value="N-ACETYLTRANSFERASE DOMAIN-CONTAINING PROTEIN"/>
    <property type="match status" value="1"/>
</dbReference>
<proteinExistence type="predicted"/>
<accession>A0A6N9QZH2</accession>
<dbReference type="EMBL" id="WMHZ01000015">
    <property type="protein sequence ID" value="NDO78662.1"/>
    <property type="molecule type" value="Genomic_DNA"/>
</dbReference>
<evidence type="ECO:0000313" key="2">
    <source>
        <dbReference type="EMBL" id="NDO78662.1"/>
    </source>
</evidence>
<dbReference type="SUPFAM" id="SSF55729">
    <property type="entry name" value="Acyl-CoA N-acyltransferases (Nat)"/>
    <property type="match status" value="1"/>
</dbReference>
<protein>
    <submittedName>
        <fullName evidence="2">GNAT family N-acetyltransferase</fullName>
    </submittedName>
</protein>
<evidence type="ECO:0000313" key="3">
    <source>
        <dbReference type="Proteomes" id="UP000471026"/>
    </source>
</evidence>
<dbReference type="Gene3D" id="3.40.630.30">
    <property type="match status" value="1"/>
</dbReference>
<comment type="caution">
    <text evidence="2">The sequence shown here is derived from an EMBL/GenBank/DDBJ whole genome shotgun (WGS) entry which is preliminary data.</text>
</comment>
<evidence type="ECO:0000259" key="1">
    <source>
        <dbReference type="PROSITE" id="PS51186"/>
    </source>
</evidence>
<dbReference type="CDD" id="cd04301">
    <property type="entry name" value="NAT_SF"/>
    <property type="match status" value="1"/>
</dbReference>
<reference evidence="2 3" key="1">
    <citation type="submission" date="2019-11" db="EMBL/GenBank/DDBJ databases">
        <title>Draft genome sequence of Kocuria indica DP-K7, a methyl red degrading Actinobacterium.</title>
        <authorList>
            <person name="Kumaran S."/>
            <person name="Tischler D."/>
            <person name="Ngo A.C.R."/>
            <person name="Schultes F."/>
        </authorList>
    </citation>
    <scope>NUCLEOTIDE SEQUENCE [LARGE SCALE GENOMIC DNA]</scope>
    <source>
        <strain evidence="2 3">DP-K7</strain>
    </source>
</reference>
<gene>
    <name evidence="2" type="ORF">GKZ75_10600</name>
</gene>
<dbReference type="AlphaFoldDB" id="A0A6N9QZH2"/>
<dbReference type="InterPro" id="IPR051531">
    <property type="entry name" value="N-acetyltransferase"/>
</dbReference>
<dbReference type="Proteomes" id="UP000471026">
    <property type="component" value="Unassembled WGS sequence"/>
</dbReference>
<name>A0A6N9QZH2_9MICC</name>
<keyword evidence="2" id="KW-0808">Transferase</keyword>
<sequence>MVESPPRAVVPVGTWVRTCHRGCNPMNRGAANRPPIDTIVTERAVLEPLTVGHALEMVETLGHPSLYEFIGGTPPSLAELQRRYALQSIGHSEDGSQWWLNWVVRPPGSTAPAGYVQATVESRTRGAEADLAWVIAPQFQHKGLATAATNAVIQWLKTAGIEMFAAYIHPDNEASNSVARRVGMHPTPIIEDGEIRWELVSPITFS</sequence>
<feature type="domain" description="N-acetyltransferase" evidence="1">
    <location>
        <begin position="44"/>
        <end position="204"/>
    </location>
</feature>
<dbReference type="InterPro" id="IPR016181">
    <property type="entry name" value="Acyl_CoA_acyltransferase"/>
</dbReference>
<organism evidence="2 3">
    <name type="scientific">Kocuria marina subsp. indica</name>
    <dbReference type="NCBI Taxonomy" id="1049583"/>
    <lineage>
        <taxon>Bacteria</taxon>
        <taxon>Bacillati</taxon>
        <taxon>Actinomycetota</taxon>
        <taxon>Actinomycetes</taxon>
        <taxon>Micrococcales</taxon>
        <taxon>Micrococcaceae</taxon>
        <taxon>Kocuria</taxon>
    </lineage>
</organism>